<feature type="transmembrane region" description="Helical" evidence="6">
    <location>
        <begin position="320"/>
        <end position="337"/>
    </location>
</feature>
<keyword evidence="7" id="KW-0813">Transport</keyword>
<keyword evidence="4 6" id="KW-1133">Transmembrane helix</keyword>
<evidence type="ECO:0000256" key="2">
    <source>
        <dbReference type="ARBA" id="ARBA00022475"/>
    </source>
</evidence>
<dbReference type="InterPro" id="IPR001851">
    <property type="entry name" value="ABC_transp_permease"/>
</dbReference>
<gene>
    <name evidence="7" type="ORF">JOF56_011676</name>
</gene>
<organism evidence="7 8">
    <name type="scientific">Kibdelosporangium banguiense</name>
    <dbReference type="NCBI Taxonomy" id="1365924"/>
    <lineage>
        <taxon>Bacteria</taxon>
        <taxon>Bacillati</taxon>
        <taxon>Actinomycetota</taxon>
        <taxon>Actinomycetes</taxon>
        <taxon>Pseudonocardiales</taxon>
        <taxon>Pseudonocardiaceae</taxon>
        <taxon>Kibdelosporangium</taxon>
    </lineage>
</organism>
<sequence length="340" mass="34973">MSVLADSRYSRVLTSTVRAVVPFLIALAIGAVVLLATGHNPLSFYQLLIREAFGGMDRIAATLSAATPLLFTGLATAIAFRAGVFNVGVEGGFVFGGLISATVAAHLGGPLAIPAAMLAGMAAGIAVSALPGWLRARWNVDEVVVTLMFNFVVAGLAGWLVTSFLQAKGVANSATPLIARPAWLPDLLPPYALTSGVLIGLILVAGYAVWIKHSVFGYELRQTGLNPRFAAAQGIRVARVVIVSMLVSGAIAGLGGAAHALGVVHRFVDGFSPGYGFTGIAVALLGRNSAGGVVLGAVLFGALASAGTTAQLFSNIPLDIVDVLSGTVMIFAVVRLWRQR</sequence>
<evidence type="ECO:0000256" key="4">
    <source>
        <dbReference type="ARBA" id="ARBA00022989"/>
    </source>
</evidence>
<evidence type="ECO:0000313" key="8">
    <source>
        <dbReference type="Proteomes" id="UP001519332"/>
    </source>
</evidence>
<keyword evidence="5 6" id="KW-0472">Membrane</keyword>
<feature type="transmembrane region" description="Helical" evidence="6">
    <location>
        <begin position="111"/>
        <end position="131"/>
    </location>
</feature>
<reference evidence="7 8" key="1">
    <citation type="submission" date="2021-03" db="EMBL/GenBank/DDBJ databases">
        <title>Sequencing the genomes of 1000 actinobacteria strains.</title>
        <authorList>
            <person name="Klenk H.-P."/>
        </authorList>
    </citation>
    <scope>NUCLEOTIDE SEQUENCE [LARGE SCALE GENOMIC DNA]</scope>
    <source>
        <strain evidence="7 8">DSM 46670</strain>
    </source>
</reference>
<evidence type="ECO:0000256" key="1">
    <source>
        <dbReference type="ARBA" id="ARBA00004651"/>
    </source>
</evidence>
<feature type="transmembrane region" description="Helical" evidence="6">
    <location>
        <begin position="237"/>
        <end position="261"/>
    </location>
</feature>
<name>A0ABS4U3S5_9PSEU</name>
<keyword evidence="7" id="KW-0762">Sugar transport</keyword>
<comment type="subcellular location">
    <subcellularLocation>
        <location evidence="1">Cell membrane</location>
        <topology evidence="1">Multi-pass membrane protein</topology>
    </subcellularLocation>
</comment>
<dbReference type="Proteomes" id="UP001519332">
    <property type="component" value="Unassembled WGS sequence"/>
</dbReference>
<dbReference type="Pfam" id="PF02653">
    <property type="entry name" value="BPD_transp_2"/>
    <property type="match status" value="1"/>
</dbReference>
<keyword evidence="8" id="KW-1185">Reference proteome</keyword>
<protein>
    <submittedName>
        <fullName evidence="7">Simple sugar transport system permease protein</fullName>
    </submittedName>
</protein>
<feature type="transmembrane region" description="Helical" evidence="6">
    <location>
        <begin position="187"/>
        <end position="211"/>
    </location>
</feature>
<evidence type="ECO:0000256" key="5">
    <source>
        <dbReference type="ARBA" id="ARBA00023136"/>
    </source>
</evidence>
<evidence type="ECO:0000313" key="7">
    <source>
        <dbReference type="EMBL" id="MBP2331291.1"/>
    </source>
</evidence>
<feature type="transmembrane region" description="Helical" evidence="6">
    <location>
        <begin position="87"/>
        <end position="105"/>
    </location>
</feature>
<accession>A0ABS4U3S5</accession>
<dbReference type="RefSeq" id="WP_209647902.1">
    <property type="nucleotide sequence ID" value="NZ_JAGINW010000001.1"/>
</dbReference>
<proteinExistence type="predicted"/>
<feature type="transmembrane region" description="Helical" evidence="6">
    <location>
        <begin position="267"/>
        <end position="286"/>
    </location>
</feature>
<feature type="transmembrane region" description="Helical" evidence="6">
    <location>
        <begin position="20"/>
        <end position="39"/>
    </location>
</feature>
<evidence type="ECO:0000256" key="3">
    <source>
        <dbReference type="ARBA" id="ARBA00022692"/>
    </source>
</evidence>
<keyword evidence="2" id="KW-1003">Cell membrane</keyword>
<dbReference type="PANTHER" id="PTHR47089:SF1">
    <property type="entry name" value="GUANOSINE ABC TRANSPORTER PERMEASE PROTEIN NUPP"/>
    <property type="match status" value="1"/>
</dbReference>
<dbReference type="PANTHER" id="PTHR47089">
    <property type="entry name" value="ABC TRANSPORTER, PERMEASE PROTEIN"/>
    <property type="match status" value="1"/>
</dbReference>
<dbReference type="EMBL" id="JAGINW010000001">
    <property type="protein sequence ID" value="MBP2331291.1"/>
    <property type="molecule type" value="Genomic_DNA"/>
</dbReference>
<feature type="transmembrane region" description="Helical" evidence="6">
    <location>
        <begin position="59"/>
        <end position="80"/>
    </location>
</feature>
<keyword evidence="3 6" id="KW-0812">Transmembrane</keyword>
<feature type="transmembrane region" description="Helical" evidence="6">
    <location>
        <begin position="293"/>
        <end position="314"/>
    </location>
</feature>
<comment type="caution">
    <text evidence="7">The sequence shown here is derived from an EMBL/GenBank/DDBJ whole genome shotgun (WGS) entry which is preliminary data.</text>
</comment>
<feature type="transmembrane region" description="Helical" evidence="6">
    <location>
        <begin position="143"/>
        <end position="167"/>
    </location>
</feature>
<evidence type="ECO:0000256" key="6">
    <source>
        <dbReference type="SAM" id="Phobius"/>
    </source>
</evidence>
<dbReference type="CDD" id="cd06580">
    <property type="entry name" value="TM_PBP1_transp_TpRbsC_like"/>
    <property type="match status" value="1"/>
</dbReference>